<evidence type="ECO:0008006" key="5">
    <source>
        <dbReference type="Google" id="ProtNLM"/>
    </source>
</evidence>
<organism evidence="1 4">
    <name type="scientific">Enterocloster aldenensis</name>
    <dbReference type="NCBI Taxonomy" id="358742"/>
    <lineage>
        <taxon>Bacteria</taxon>
        <taxon>Bacillati</taxon>
        <taxon>Bacillota</taxon>
        <taxon>Clostridia</taxon>
        <taxon>Lachnospirales</taxon>
        <taxon>Lachnospiraceae</taxon>
        <taxon>Enterocloster</taxon>
    </lineage>
</organism>
<name>A0AAW5C506_9FIRM</name>
<protein>
    <recommendedName>
        <fullName evidence="5">Lipoprotein</fullName>
    </recommendedName>
</protein>
<dbReference type="EMBL" id="JAAITT010000024">
    <property type="protein sequence ID" value="NSJ50299.1"/>
    <property type="molecule type" value="Genomic_DNA"/>
</dbReference>
<dbReference type="Proteomes" id="UP000669239">
    <property type="component" value="Unassembled WGS sequence"/>
</dbReference>
<sequence length="120" mass="14069">MRYRRRMTGTRWLGLAFLAAVVCSMGCGRSEDRLRRDYRERSGYAEEETAFRPDLSGQGGAADITDTERMPDALKELYGFRNLEGHKLYWDQTVMQMDFHFNEDVTYSELDSARYFVLDK</sequence>
<reference evidence="2" key="2">
    <citation type="submission" date="2020-02" db="EMBL/GenBank/DDBJ databases">
        <authorList>
            <person name="Littmann E."/>
            <person name="Sorbara M."/>
        </authorList>
    </citation>
    <scope>NUCLEOTIDE SEQUENCE</scope>
    <source>
        <strain evidence="2">MSK.1.17</strain>
    </source>
</reference>
<dbReference type="AlphaFoldDB" id="A0AAW5C506"/>
<accession>A0AAW5C506</accession>
<evidence type="ECO:0000313" key="3">
    <source>
        <dbReference type="Proteomes" id="UP000669239"/>
    </source>
</evidence>
<comment type="caution">
    <text evidence="1">The sequence shown here is derived from an EMBL/GenBank/DDBJ whole genome shotgun (WGS) entry which is preliminary data.</text>
</comment>
<reference evidence="1" key="3">
    <citation type="submission" date="2022-01" db="EMBL/GenBank/DDBJ databases">
        <title>Collection of gut derived symbiotic bacterial strains cultured from healthy donors.</title>
        <authorList>
            <person name="Lin H."/>
            <person name="Kohout C."/>
            <person name="Waligurski E."/>
            <person name="Pamer E.G."/>
        </authorList>
    </citation>
    <scope>NUCLEOTIDE SEQUENCE</scope>
    <source>
        <strain evidence="1">DFI.6.55</strain>
    </source>
</reference>
<dbReference type="Proteomes" id="UP001299608">
    <property type="component" value="Unassembled WGS sequence"/>
</dbReference>
<keyword evidence="3" id="KW-1185">Reference proteome</keyword>
<proteinExistence type="predicted"/>
<gene>
    <name evidence="2" type="ORF">G5B36_16545</name>
    <name evidence="1" type="ORF">L0N08_17555</name>
</gene>
<evidence type="ECO:0000313" key="2">
    <source>
        <dbReference type="EMBL" id="NSJ50299.1"/>
    </source>
</evidence>
<dbReference type="RefSeq" id="WP_165642359.1">
    <property type="nucleotide sequence ID" value="NZ_JAAITT010000024.1"/>
</dbReference>
<dbReference type="EMBL" id="JAKNGE010000022">
    <property type="protein sequence ID" value="MCG4747233.1"/>
    <property type="molecule type" value="Genomic_DNA"/>
</dbReference>
<evidence type="ECO:0000313" key="1">
    <source>
        <dbReference type="EMBL" id="MCG4747233.1"/>
    </source>
</evidence>
<evidence type="ECO:0000313" key="4">
    <source>
        <dbReference type="Proteomes" id="UP001299608"/>
    </source>
</evidence>
<reference evidence="2 3" key="1">
    <citation type="journal article" date="2020" name="Cell Host Microbe">
        <title>Functional and Genomic Variation between Human-Derived Isolates of Lachnospiraceae Reveals Inter- and Intra-Species Diversity.</title>
        <authorList>
            <person name="Sorbara M.T."/>
            <person name="Littmann E.R."/>
            <person name="Fontana E."/>
            <person name="Moody T.U."/>
            <person name="Kohout C.E."/>
            <person name="Gjonbalaj M."/>
            <person name="Eaton V."/>
            <person name="Seok R."/>
            <person name="Leiner I.M."/>
            <person name="Pamer E.G."/>
        </authorList>
    </citation>
    <scope>NUCLEOTIDE SEQUENCE [LARGE SCALE GENOMIC DNA]</scope>
    <source>
        <strain evidence="2 3">MSK.1.17</strain>
    </source>
</reference>